<dbReference type="SMART" id="SM00671">
    <property type="entry name" value="SEL1"/>
    <property type="match status" value="3"/>
</dbReference>
<gene>
    <name evidence="1" type="ORF">XPG1_3322</name>
</gene>
<name>A0A068R6W3_9GAMM</name>
<dbReference type="OrthoDB" id="6114904at2"/>
<dbReference type="InterPro" id="IPR006597">
    <property type="entry name" value="Sel1-like"/>
</dbReference>
<reference evidence="1 2" key="1">
    <citation type="submission" date="2013-07" db="EMBL/GenBank/DDBJ databases">
        <authorList>
            <person name="Genoscope - CEA"/>
        </authorList>
    </citation>
    <scope>NUCLEOTIDE SEQUENCE [LARGE SCALE GENOMIC DNA]</scope>
    <source>
        <strain evidence="1 2">G6</strain>
    </source>
</reference>
<protein>
    <submittedName>
        <fullName evidence="1">Putative Beta-lactamase</fullName>
        <ecNumber evidence="1">3.5.2.6</ecNumber>
    </submittedName>
</protein>
<dbReference type="SUPFAM" id="SSF81901">
    <property type="entry name" value="HCP-like"/>
    <property type="match status" value="1"/>
</dbReference>
<dbReference type="RefSeq" id="WP_052708323.1">
    <property type="nucleotide sequence ID" value="NZ_FO704551.1"/>
</dbReference>
<dbReference type="InterPro" id="IPR050767">
    <property type="entry name" value="Sel1_AlgK"/>
</dbReference>
<dbReference type="HOGENOM" id="CLU_1694828_0_0_6"/>
<evidence type="ECO:0000313" key="2">
    <source>
        <dbReference type="Proteomes" id="UP000032735"/>
    </source>
</evidence>
<keyword evidence="2" id="KW-1185">Reference proteome</keyword>
<dbReference type="Pfam" id="PF08238">
    <property type="entry name" value="Sel1"/>
    <property type="match status" value="3"/>
</dbReference>
<evidence type="ECO:0000313" key="1">
    <source>
        <dbReference type="EMBL" id="CDG22958.1"/>
    </source>
</evidence>
<dbReference type="AlphaFoldDB" id="A0A068R6W3"/>
<dbReference type="PROSITE" id="PS51257">
    <property type="entry name" value="PROKAR_LIPOPROTEIN"/>
    <property type="match status" value="1"/>
</dbReference>
<dbReference type="EMBL" id="FO704551">
    <property type="protein sequence ID" value="CDG22958.1"/>
    <property type="molecule type" value="Genomic_DNA"/>
</dbReference>
<dbReference type="GO" id="GO:0008800">
    <property type="term" value="F:beta-lactamase activity"/>
    <property type="evidence" value="ECO:0007669"/>
    <property type="project" value="UniProtKB-EC"/>
</dbReference>
<keyword evidence="1" id="KW-0378">Hydrolase</keyword>
<dbReference type="KEGG" id="xpo:XPG1_3322"/>
<accession>A0A068R6W3</accession>
<dbReference type="Gene3D" id="1.25.40.10">
    <property type="entry name" value="Tetratricopeptide repeat domain"/>
    <property type="match status" value="1"/>
</dbReference>
<proteinExistence type="predicted"/>
<sequence length="155" mass="17822">MRKKFSIIILPIITLLTSCVDNINYKNLNEDELIRTAVKLDHEDENYHEAFKYYLLAAEKGNAVALNNLGYLYEQGLGVKQNYTKALDYYNKAIRSENPKTALHNLSRLYLDGLGVEKNKEKALELLKKSADLGNNQAMSDLYWLTNPKSKNEYN</sequence>
<dbReference type="Proteomes" id="UP000032735">
    <property type="component" value="Chromosome"/>
</dbReference>
<organism evidence="1 2">
    <name type="scientific">Xenorhabdus poinarii G6</name>
    <dbReference type="NCBI Taxonomy" id="1354304"/>
    <lineage>
        <taxon>Bacteria</taxon>
        <taxon>Pseudomonadati</taxon>
        <taxon>Pseudomonadota</taxon>
        <taxon>Gammaproteobacteria</taxon>
        <taxon>Enterobacterales</taxon>
        <taxon>Morganellaceae</taxon>
        <taxon>Xenorhabdus</taxon>
    </lineage>
</organism>
<dbReference type="EC" id="3.5.2.6" evidence="1"/>
<dbReference type="STRING" id="1354304.XPG1_3322"/>
<dbReference type="PANTHER" id="PTHR11102:SF160">
    <property type="entry name" value="ERAD-ASSOCIATED E3 UBIQUITIN-PROTEIN LIGASE COMPONENT HRD3"/>
    <property type="match status" value="1"/>
</dbReference>
<dbReference type="InterPro" id="IPR011990">
    <property type="entry name" value="TPR-like_helical_dom_sf"/>
</dbReference>
<dbReference type="PANTHER" id="PTHR11102">
    <property type="entry name" value="SEL-1-LIKE PROTEIN"/>
    <property type="match status" value="1"/>
</dbReference>